<reference evidence="1 2" key="1">
    <citation type="submission" date="2016-07" db="EMBL/GenBank/DDBJ databases">
        <title>Draft genome of Scalindua rubra, obtained from a brine-seawater interface in the Red Sea, sheds light on salt adaptation in anammox bacteria.</title>
        <authorList>
            <person name="Speth D.R."/>
            <person name="Lagkouvardos I."/>
            <person name="Wang Y."/>
            <person name="Qian P.-Y."/>
            <person name="Dutilh B.E."/>
            <person name="Jetten M.S."/>
        </authorList>
    </citation>
    <scope>NUCLEOTIDE SEQUENCE [LARGE SCALE GENOMIC DNA]</scope>
    <source>
        <strain evidence="1">BSI-1</strain>
    </source>
</reference>
<dbReference type="InterPro" id="IPR016024">
    <property type="entry name" value="ARM-type_fold"/>
</dbReference>
<evidence type="ECO:0000313" key="2">
    <source>
        <dbReference type="Proteomes" id="UP000094056"/>
    </source>
</evidence>
<dbReference type="PANTHER" id="PTHR12697:SF5">
    <property type="entry name" value="DEOXYHYPUSINE HYDROXYLASE"/>
    <property type="match status" value="1"/>
</dbReference>
<name>A0A1E3XGF2_9BACT</name>
<protein>
    <submittedName>
        <fullName evidence="1">Heat repeat-containing PBS lyase</fullName>
    </submittedName>
</protein>
<accession>A0A1E3XGF2</accession>
<proteinExistence type="predicted"/>
<dbReference type="SMART" id="SM00567">
    <property type="entry name" value="EZ_HEAT"/>
    <property type="match status" value="8"/>
</dbReference>
<sequence length="404" mass="45076">MKDDRVEELINALGDRDLEVREEAAEALGKIGDARAVEPLIKALGDWVVGGKAAKALGEIGDARAVKPLIKELGDMSSNIQSEAAWALGKIDDTRAVEPLIRALGGKDEYVRKEATKALLKIGTSAIGALKKALADRNRDIRMHAAEILVRIGDPAVEPLIMALGDENLVVREKAAETLGKICDTRAVEPLIRALEDRVSDVRKESAKALGKIGDTCAIEPLIKAVGDDEWNVREKAREALVKIGKPAIESLIMHLRNSNLRIRENVINVLDQLCYQPRNNTEMVHYLIANRHWEKVEGICSLVTRIVFGEISTDDDETSLKNPDVSELTIPMKNISKVIVDAETYDFHQVERFITYAVNYIGEKRLRKKVEVVIHGNPEKLHPNLRNLFKNLFREVKEVVFRQ</sequence>
<dbReference type="GO" id="GO:0016829">
    <property type="term" value="F:lyase activity"/>
    <property type="evidence" value="ECO:0007669"/>
    <property type="project" value="UniProtKB-KW"/>
</dbReference>
<dbReference type="PANTHER" id="PTHR12697">
    <property type="entry name" value="PBS LYASE HEAT-LIKE PROTEIN"/>
    <property type="match status" value="1"/>
</dbReference>
<dbReference type="Gene3D" id="1.25.10.10">
    <property type="entry name" value="Leucine-rich Repeat Variant"/>
    <property type="match status" value="2"/>
</dbReference>
<dbReference type="InterPro" id="IPR004155">
    <property type="entry name" value="PBS_lyase_HEAT"/>
</dbReference>
<dbReference type="Pfam" id="PF03130">
    <property type="entry name" value="HEAT_PBS"/>
    <property type="match status" value="1"/>
</dbReference>
<dbReference type="Proteomes" id="UP000094056">
    <property type="component" value="Unassembled WGS sequence"/>
</dbReference>
<dbReference type="InterPro" id="IPR011989">
    <property type="entry name" value="ARM-like"/>
</dbReference>
<dbReference type="Pfam" id="PF13646">
    <property type="entry name" value="HEAT_2"/>
    <property type="match status" value="2"/>
</dbReference>
<dbReference type="AlphaFoldDB" id="A0A1E3XGF2"/>
<dbReference type="EMBL" id="MAYW01000002">
    <property type="protein sequence ID" value="ODS34707.1"/>
    <property type="molecule type" value="Genomic_DNA"/>
</dbReference>
<organism evidence="1 2">
    <name type="scientific">Candidatus Scalindua rubra</name>
    <dbReference type="NCBI Taxonomy" id="1872076"/>
    <lineage>
        <taxon>Bacteria</taxon>
        <taxon>Pseudomonadati</taxon>
        <taxon>Planctomycetota</taxon>
        <taxon>Candidatus Brocadiia</taxon>
        <taxon>Candidatus Brocadiales</taxon>
        <taxon>Candidatus Scalinduaceae</taxon>
        <taxon>Candidatus Scalindua</taxon>
    </lineage>
</organism>
<dbReference type="GO" id="GO:0016491">
    <property type="term" value="F:oxidoreductase activity"/>
    <property type="evidence" value="ECO:0007669"/>
    <property type="project" value="TreeGrafter"/>
</dbReference>
<keyword evidence="1" id="KW-0456">Lyase</keyword>
<comment type="caution">
    <text evidence="1">The sequence shown here is derived from an EMBL/GenBank/DDBJ whole genome shotgun (WGS) entry which is preliminary data.</text>
</comment>
<gene>
    <name evidence="1" type="ORF">SCARUB_00143</name>
</gene>
<evidence type="ECO:0000313" key="1">
    <source>
        <dbReference type="EMBL" id="ODS34707.1"/>
    </source>
</evidence>
<dbReference type="SUPFAM" id="SSF48371">
    <property type="entry name" value="ARM repeat"/>
    <property type="match status" value="2"/>
</dbReference>